<organism evidence="4 5">
    <name type="scientific">Mycena albidolilacea</name>
    <dbReference type="NCBI Taxonomy" id="1033008"/>
    <lineage>
        <taxon>Eukaryota</taxon>
        <taxon>Fungi</taxon>
        <taxon>Dikarya</taxon>
        <taxon>Basidiomycota</taxon>
        <taxon>Agaricomycotina</taxon>
        <taxon>Agaricomycetes</taxon>
        <taxon>Agaricomycetidae</taxon>
        <taxon>Agaricales</taxon>
        <taxon>Marasmiineae</taxon>
        <taxon>Mycenaceae</taxon>
        <taxon>Mycena</taxon>
    </lineage>
</organism>
<evidence type="ECO:0000313" key="4">
    <source>
        <dbReference type="EMBL" id="KAJ7354164.1"/>
    </source>
</evidence>
<accession>A0AAD7EVY2</accession>
<sequence>MLSSVLVIVPFLAGTFAANDWSTPCVTGQCSYDLPATDGPSGTMKIWGSENAITDITPAAHWQILDCDPKALSQNIRLVCTNDDPTSSLCGHLYQNGGAVNKIVRLPEACGANAFARVSKSWVSDDQSIPASLQARVVRRDGSQPTVKAVAIDTDFDAVDWSNAGKVNIAIQGGITQGTPTTPVPGSRRAPTITQAPGSRRGSRRGFFHSIFSKAESAVTNAESEITSVAGKITSDAASLVTKAASAVKSAASSAESAINHAVPLDKTETLAPSKPLTFEGKHNIFNTSADCGAVSTSLSVDVDGNANIQPSIALTINGTLAPLEFTAFKAVSTLTAQLEATLTVSADLTGHLESTIELFSIGIPGFDFPGVLEVGPTFTVDGQITGDVDLAMDLVVGINFNANNAQLTFPSDDASNSDSNAFSIGDTPLQLSASPSVKATGTLGVHLIPKINIGLKAIGGKADATVFLAFDTSAELVLSLDASAGITKTIGDNSTASASAAASSAEATSADSTADASSIDATATTASVDPGAVASSVDATATAASANPADTAAVAAKRDGATTSGSFGGCVQVNAGIDINAGAEGEFFSLLKDVAQVSLFKKKFQLFKKCFGDGTTTTIPTRRAMRRVPLYRRGLFSCPAAGTSAPEPVTSGTVSSPNITPA</sequence>
<feature type="region of interest" description="Disordered" evidence="1">
    <location>
        <begin position="643"/>
        <end position="663"/>
    </location>
</feature>
<keyword evidence="5" id="KW-1185">Reference proteome</keyword>
<evidence type="ECO:0000259" key="3">
    <source>
        <dbReference type="Pfam" id="PF23865"/>
    </source>
</evidence>
<feature type="signal peptide" evidence="2">
    <location>
        <begin position="1"/>
        <end position="17"/>
    </location>
</feature>
<gene>
    <name evidence="4" type="ORF">DFH08DRAFT_854328</name>
</gene>
<dbReference type="InterPro" id="IPR055647">
    <property type="entry name" value="DUF7223"/>
</dbReference>
<feature type="compositionally biased region" description="Low complexity" evidence="1">
    <location>
        <begin position="174"/>
        <end position="186"/>
    </location>
</feature>
<proteinExistence type="predicted"/>
<comment type="caution">
    <text evidence="4">The sequence shown here is derived from an EMBL/GenBank/DDBJ whole genome shotgun (WGS) entry which is preliminary data.</text>
</comment>
<feature type="chain" id="PRO_5042219783" description="DUF7223 domain-containing protein" evidence="2">
    <location>
        <begin position="18"/>
        <end position="663"/>
    </location>
</feature>
<dbReference type="Pfam" id="PF23865">
    <property type="entry name" value="DUF7223"/>
    <property type="match status" value="1"/>
</dbReference>
<feature type="domain" description="DUF7223" evidence="3">
    <location>
        <begin position="287"/>
        <end position="460"/>
    </location>
</feature>
<dbReference type="Proteomes" id="UP001218218">
    <property type="component" value="Unassembled WGS sequence"/>
</dbReference>
<protein>
    <recommendedName>
        <fullName evidence="3">DUF7223 domain-containing protein</fullName>
    </recommendedName>
</protein>
<feature type="compositionally biased region" description="Polar residues" evidence="1">
    <location>
        <begin position="651"/>
        <end position="663"/>
    </location>
</feature>
<evidence type="ECO:0000313" key="5">
    <source>
        <dbReference type="Proteomes" id="UP001218218"/>
    </source>
</evidence>
<evidence type="ECO:0000256" key="1">
    <source>
        <dbReference type="SAM" id="MobiDB-lite"/>
    </source>
</evidence>
<evidence type="ECO:0000256" key="2">
    <source>
        <dbReference type="SAM" id="SignalP"/>
    </source>
</evidence>
<dbReference type="EMBL" id="JARIHO010000010">
    <property type="protein sequence ID" value="KAJ7354164.1"/>
    <property type="molecule type" value="Genomic_DNA"/>
</dbReference>
<dbReference type="AlphaFoldDB" id="A0AAD7EVY2"/>
<name>A0AAD7EVY2_9AGAR</name>
<keyword evidence="2" id="KW-0732">Signal</keyword>
<reference evidence="4" key="1">
    <citation type="submission" date="2023-03" db="EMBL/GenBank/DDBJ databases">
        <title>Massive genome expansion in bonnet fungi (Mycena s.s.) driven by repeated elements and novel gene families across ecological guilds.</title>
        <authorList>
            <consortium name="Lawrence Berkeley National Laboratory"/>
            <person name="Harder C.B."/>
            <person name="Miyauchi S."/>
            <person name="Viragh M."/>
            <person name="Kuo A."/>
            <person name="Thoen E."/>
            <person name="Andreopoulos B."/>
            <person name="Lu D."/>
            <person name="Skrede I."/>
            <person name="Drula E."/>
            <person name="Henrissat B."/>
            <person name="Morin E."/>
            <person name="Kohler A."/>
            <person name="Barry K."/>
            <person name="LaButti K."/>
            <person name="Morin E."/>
            <person name="Salamov A."/>
            <person name="Lipzen A."/>
            <person name="Mereny Z."/>
            <person name="Hegedus B."/>
            <person name="Baldrian P."/>
            <person name="Stursova M."/>
            <person name="Weitz H."/>
            <person name="Taylor A."/>
            <person name="Grigoriev I.V."/>
            <person name="Nagy L.G."/>
            <person name="Martin F."/>
            <person name="Kauserud H."/>
        </authorList>
    </citation>
    <scope>NUCLEOTIDE SEQUENCE</scope>
    <source>
        <strain evidence="4">CBHHK002</strain>
    </source>
</reference>
<feature type="region of interest" description="Disordered" evidence="1">
    <location>
        <begin position="174"/>
        <end position="202"/>
    </location>
</feature>